<dbReference type="KEGG" id="cmav:ABHF33_08110"/>
<gene>
    <name evidence="1" type="ORF">ABHF33_08110</name>
</gene>
<dbReference type="EMBL" id="CP157355">
    <property type="protein sequence ID" value="XBM02215.1"/>
    <property type="molecule type" value="Genomic_DNA"/>
</dbReference>
<organism evidence="1">
    <name type="scientific">Chitinibacter mangrovi</name>
    <dbReference type="NCBI Taxonomy" id="3153927"/>
    <lineage>
        <taxon>Bacteria</taxon>
        <taxon>Pseudomonadati</taxon>
        <taxon>Pseudomonadota</taxon>
        <taxon>Betaproteobacteria</taxon>
        <taxon>Neisseriales</taxon>
        <taxon>Chitinibacteraceae</taxon>
        <taxon>Chitinibacter</taxon>
    </lineage>
</organism>
<reference evidence="1" key="1">
    <citation type="submission" date="2024-05" db="EMBL/GenBank/DDBJ databases">
        <authorList>
            <person name="Yang L."/>
            <person name="Pan L."/>
        </authorList>
    </citation>
    <scope>NUCLEOTIDE SEQUENCE</scope>
    <source>
        <strain evidence="1">FCG-7</strain>
    </source>
</reference>
<dbReference type="RefSeq" id="WP_348946489.1">
    <property type="nucleotide sequence ID" value="NZ_CP157355.1"/>
</dbReference>
<protein>
    <submittedName>
        <fullName evidence="1">Uncharacterized protein</fullName>
    </submittedName>
</protein>
<evidence type="ECO:0000313" key="1">
    <source>
        <dbReference type="EMBL" id="XBM02215.1"/>
    </source>
</evidence>
<name>A0AAU7FDU8_9NEIS</name>
<proteinExistence type="predicted"/>
<accession>A0AAU7FDU8</accession>
<sequence length="74" mass="8387">MQEIIGRYTHWQNASSTGAGWEPLPVAGLSRSACLMNSNGCANLDFWMFNLFKLMIFNENICIDLDFYGNFGWG</sequence>
<dbReference type="AlphaFoldDB" id="A0AAU7FDU8"/>